<sequence>MSHSIFCYQSKIGRPLKEEALFLVKNQLEILGNCEKNVAMQHKIVSAISEIHPGMVVVPFNHAVLALVQELSPEEAAYLYDHIDMYSPEGETPVQLSVLHHLVTITIESWPLKKSDQFFIYLGKFIKAIRETAGYFVYDPQLDVAFDPSQDNYRRLMHYIAEEEHIHQGIIREKHAKPWYKFW</sequence>
<evidence type="ECO:0000313" key="1">
    <source>
        <dbReference type="EMBL" id="ATL46008.1"/>
    </source>
</evidence>
<proteinExistence type="predicted"/>
<accession>A0A291QPU0</accession>
<dbReference type="RefSeq" id="WP_098192398.1">
    <property type="nucleotide sequence ID" value="NZ_CP023777.1"/>
</dbReference>
<organism evidence="1 2">
    <name type="scientific">Chitinophaga caeni</name>
    <dbReference type="NCBI Taxonomy" id="2029983"/>
    <lineage>
        <taxon>Bacteria</taxon>
        <taxon>Pseudomonadati</taxon>
        <taxon>Bacteroidota</taxon>
        <taxon>Chitinophagia</taxon>
        <taxon>Chitinophagales</taxon>
        <taxon>Chitinophagaceae</taxon>
        <taxon>Chitinophaga</taxon>
    </lineage>
</organism>
<dbReference type="EMBL" id="CP023777">
    <property type="protein sequence ID" value="ATL46008.1"/>
    <property type="molecule type" value="Genomic_DNA"/>
</dbReference>
<protein>
    <submittedName>
        <fullName evidence="1">Uncharacterized protein</fullName>
    </submittedName>
</protein>
<name>A0A291QPU0_9BACT</name>
<dbReference type="KEGG" id="cbae:COR50_01865"/>
<dbReference type="Proteomes" id="UP000220133">
    <property type="component" value="Chromosome"/>
</dbReference>
<evidence type="ECO:0000313" key="2">
    <source>
        <dbReference type="Proteomes" id="UP000220133"/>
    </source>
</evidence>
<gene>
    <name evidence="1" type="ORF">COR50_01865</name>
</gene>
<keyword evidence="2" id="KW-1185">Reference proteome</keyword>
<reference evidence="1 2" key="1">
    <citation type="submission" date="2017-10" db="EMBL/GenBank/DDBJ databases">
        <title>Paenichitinophaga pekingensis gen. nov., sp. nov., isolated from activated sludge.</title>
        <authorList>
            <person name="Jin D."/>
            <person name="Kong X."/>
            <person name="Deng Y."/>
            <person name="Bai Z."/>
        </authorList>
    </citation>
    <scope>NUCLEOTIDE SEQUENCE [LARGE SCALE GENOMIC DNA]</scope>
    <source>
        <strain evidence="1 2">13</strain>
    </source>
</reference>
<dbReference type="AlphaFoldDB" id="A0A291QPU0"/>
<dbReference type="OrthoDB" id="1492977at2"/>